<dbReference type="EMBL" id="MU005581">
    <property type="protein sequence ID" value="KAF2684376.1"/>
    <property type="molecule type" value="Genomic_DNA"/>
</dbReference>
<proteinExistence type="predicted"/>
<protein>
    <submittedName>
        <fullName evidence="2">Uncharacterized protein</fullName>
    </submittedName>
</protein>
<feature type="region of interest" description="Disordered" evidence="1">
    <location>
        <begin position="505"/>
        <end position="538"/>
    </location>
</feature>
<feature type="compositionally biased region" description="Basic and acidic residues" evidence="1">
    <location>
        <begin position="571"/>
        <end position="588"/>
    </location>
</feature>
<feature type="compositionally biased region" description="Low complexity" evidence="1">
    <location>
        <begin position="505"/>
        <end position="523"/>
    </location>
</feature>
<accession>A0A6G1J1I1</accession>
<gene>
    <name evidence="2" type="ORF">K458DRAFT_417960</name>
</gene>
<evidence type="ECO:0000313" key="3">
    <source>
        <dbReference type="Proteomes" id="UP000799291"/>
    </source>
</evidence>
<feature type="region of interest" description="Disordered" evidence="1">
    <location>
        <begin position="336"/>
        <end position="380"/>
    </location>
</feature>
<evidence type="ECO:0000256" key="1">
    <source>
        <dbReference type="SAM" id="MobiDB-lite"/>
    </source>
</evidence>
<evidence type="ECO:0000313" key="2">
    <source>
        <dbReference type="EMBL" id="KAF2684376.1"/>
    </source>
</evidence>
<reference evidence="2" key="1">
    <citation type="journal article" date="2020" name="Stud. Mycol.">
        <title>101 Dothideomycetes genomes: a test case for predicting lifestyles and emergence of pathogens.</title>
        <authorList>
            <person name="Haridas S."/>
            <person name="Albert R."/>
            <person name="Binder M."/>
            <person name="Bloem J."/>
            <person name="Labutti K."/>
            <person name="Salamov A."/>
            <person name="Andreopoulos B."/>
            <person name="Baker S."/>
            <person name="Barry K."/>
            <person name="Bills G."/>
            <person name="Bluhm B."/>
            <person name="Cannon C."/>
            <person name="Castanera R."/>
            <person name="Culley D."/>
            <person name="Daum C."/>
            <person name="Ezra D."/>
            <person name="Gonzalez J."/>
            <person name="Henrissat B."/>
            <person name="Kuo A."/>
            <person name="Liang C."/>
            <person name="Lipzen A."/>
            <person name="Lutzoni F."/>
            <person name="Magnuson J."/>
            <person name="Mondo S."/>
            <person name="Nolan M."/>
            <person name="Ohm R."/>
            <person name="Pangilinan J."/>
            <person name="Park H.-J."/>
            <person name="Ramirez L."/>
            <person name="Alfaro M."/>
            <person name="Sun H."/>
            <person name="Tritt A."/>
            <person name="Yoshinaga Y."/>
            <person name="Zwiers L.-H."/>
            <person name="Turgeon B."/>
            <person name="Goodwin S."/>
            <person name="Spatafora J."/>
            <person name="Crous P."/>
            <person name="Grigoriev I."/>
        </authorList>
    </citation>
    <scope>NUCLEOTIDE SEQUENCE</scope>
    <source>
        <strain evidence="2">CBS 122367</strain>
    </source>
</reference>
<feature type="region of interest" description="Disordered" evidence="1">
    <location>
        <begin position="226"/>
        <end position="290"/>
    </location>
</feature>
<feature type="compositionally biased region" description="Basic and acidic residues" evidence="1">
    <location>
        <begin position="251"/>
        <end position="266"/>
    </location>
</feature>
<keyword evidence="3" id="KW-1185">Reference proteome</keyword>
<feature type="compositionally biased region" description="Low complexity" evidence="1">
    <location>
        <begin position="410"/>
        <end position="419"/>
    </location>
</feature>
<feature type="region of interest" description="Disordered" evidence="1">
    <location>
        <begin position="565"/>
        <end position="592"/>
    </location>
</feature>
<dbReference type="OrthoDB" id="3883943at2759"/>
<organism evidence="2 3">
    <name type="scientific">Lentithecium fluviatile CBS 122367</name>
    <dbReference type="NCBI Taxonomy" id="1168545"/>
    <lineage>
        <taxon>Eukaryota</taxon>
        <taxon>Fungi</taxon>
        <taxon>Dikarya</taxon>
        <taxon>Ascomycota</taxon>
        <taxon>Pezizomycotina</taxon>
        <taxon>Dothideomycetes</taxon>
        <taxon>Pleosporomycetidae</taxon>
        <taxon>Pleosporales</taxon>
        <taxon>Massarineae</taxon>
        <taxon>Lentitheciaceae</taxon>
        <taxon>Lentithecium</taxon>
    </lineage>
</organism>
<sequence length="646" mass="70348">MPQLLSPRLPGVAVLRPEATGPEYTRWKRGVKSAFVAKGTWGHCDGTQPMPMPEAGPNFFSPASSPTNPQPQLLEERRAWVKKDRDVKLDIFLSVADDIKLEIFEVGPPLPPSALNAQQMLAALDERFGTFKFEEYHHVFCHFLNLHIDQYSNIEEFNAEFQATLEDLLDHGHPMSNIQACSAYFSKLRCTQNPWVAAKLKEWDAQGSELQLADLMRESPPWSIIRPLTMSSKPASDTVPDSIPEESLEDTPAHSDGEDTPSEHSEVATLSSRSSHSRNPSESTQKSQEITVHASYEDLTELQAFPTVPTTILTAAAISKRASDVSKFALEPLPPINRPLPPIPSKAATTPATRARSTSPIQAKRPSSPKTSLDLPTGISARSNTSLTLEMTHPVLRPSTPTPGTPPPSFLAAASSPALGQSQSDIHPALRNASPTPTQGPFPGTPTIATSAASPTTHIFSAMRARTPSPKMLQGQFLTPKKISIHQTSSTPDLHQRLVETTHTTVYTPSTSSENLTTPLSSSPQPPPQTKSLLRVESSSSSVLSLPLQGAMMPEYKDTTITVTNTDAEADAEKNRESEEEKKEKEPKNAVMSKIEAAKARFEGLGGSPPRNLAVAALSEEDRKGRKRSWSIKARLSARHGVKEII</sequence>
<name>A0A6G1J1I1_9PLEO</name>
<feature type="compositionally biased region" description="Low complexity" evidence="1">
    <location>
        <begin position="271"/>
        <end position="283"/>
    </location>
</feature>
<feature type="compositionally biased region" description="Pro residues" evidence="1">
    <location>
        <begin position="400"/>
        <end position="409"/>
    </location>
</feature>
<feature type="region of interest" description="Disordered" evidence="1">
    <location>
        <begin position="394"/>
        <end position="446"/>
    </location>
</feature>
<dbReference type="Proteomes" id="UP000799291">
    <property type="component" value="Unassembled WGS sequence"/>
</dbReference>
<feature type="compositionally biased region" description="Low complexity" evidence="1">
    <location>
        <begin position="347"/>
        <end position="360"/>
    </location>
</feature>
<dbReference type="AlphaFoldDB" id="A0A6G1J1I1"/>